<dbReference type="AlphaFoldDB" id="A0A9N9RU86"/>
<name>A0A9N9RU86_9DIPT</name>
<gene>
    <name evidence="2" type="ORF">CHIRRI_LOCUS6247</name>
</gene>
<protein>
    <submittedName>
        <fullName evidence="2">Uncharacterized protein</fullName>
    </submittedName>
</protein>
<keyword evidence="1" id="KW-0732">Signal</keyword>
<evidence type="ECO:0000313" key="3">
    <source>
        <dbReference type="Proteomes" id="UP001153620"/>
    </source>
</evidence>
<accession>A0A9N9RU86</accession>
<dbReference type="OrthoDB" id="8196230at2759"/>
<dbReference type="EMBL" id="OU895878">
    <property type="protein sequence ID" value="CAG9803346.1"/>
    <property type="molecule type" value="Genomic_DNA"/>
</dbReference>
<reference evidence="2" key="1">
    <citation type="submission" date="2022-01" db="EMBL/GenBank/DDBJ databases">
        <authorList>
            <person name="King R."/>
        </authorList>
    </citation>
    <scope>NUCLEOTIDE SEQUENCE</scope>
</reference>
<feature type="chain" id="PRO_5040475463" evidence="1">
    <location>
        <begin position="24"/>
        <end position="122"/>
    </location>
</feature>
<proteinExistence type="predicted"/>
<organism evidence="2 3">
    <name type="scientific">Chironomus riparius</name>
    <dbReference type="NCBI Taxonomy" id="315576"/>
    <lineage>
        <taxon>Eukaryota</taxon>
        <taxon>Metazoa</taxon>
        <taxon>Ecdysozoa</taxon>
        <taxon>Arthropoda</taxon>
        <taxon>Hexapoda</taxon>
        <taxon>Insecta</taxon>
        <taxon>Pterygota</taxon>
        <taxon>Neoptera</taxon>
        <taxon>Endopterygota</taxon>
        <taxon>Diptera</taxon>
        <taxon>Nematocera</taxon>
        <taxon>Chironomoidea</taxon>
        <taxon>Chironomidae</taxon>
        <taxon>Chironominae</taxon>
        <taxon>Chironomus</taxon>
    </lineage>
</organism>
<feature type="signal peptide" evidence="1">
    <location>
        <begin position="1"/>
        <end position="23"/>
    </location>
</feature>
<keyword evidence="3" id="KW-1185">Reference proteome</keyword>
<reference evidence="2" key="2">
    <citation type="submission" date="2022-10" db="EMBL/GenBank/DDBJ databases">
        <authorList>
            <consortium name="ENA_rothamsted_submissions"/>
            <consortium name="culmorum"/>
            <person name="King R."/>
        </authorList>
    </citation>
    <scope>NUCLEOTIDE SEQUENCE</scope>
</reference>
<evidence type="ECO:0000256" key="1">
    <source>
        <dbReference type="SAM" id="SignalP"/>
    </source>
</evidence>
<evidence type="ECO:0000313" key="2">
    <source>
        <dbReference type="EMBL" id="CAG9803346.1"/>
    </source>
</evidence>
<sequence>MKWNKKLIILIIVILFVICLCEAKKRRIPSRLKVKQPQKNNIRNPKLPKLKSQKQLLYETRETSPPSFVTLLLLRLVYGLATQMGFEDRLPGFLSPPNADDGDYGFFSAPFGGGDDDYDLGL</sequence>
<dbReference type="Proteomes" id="UP001153620">
    <property type="component" value="Chromosome 2"/>
</dbReference>